<comment type="caution">
    <text evidence="6">The sequence shown here is derived from an EMBL/GenBank/DDBJ whole genome shotgun (WGS) entry which is preliminary data.</text>
</comment>
<dbReference type="AlphaFoldDB" id="A0A3M0ID73"/>
<feature type="DNA-binding region" description="H-T-H motif" evidence="4">
    <location>
        <begin position="29"/>
        <end position="48"/>
    </location>
</feature>
<dbReference type="Pfam" id="PF21993">
    <property type="entry name" value="TetR_C_13_2"/>
    <property type="match status" value="1"/>
</dbReference>
<dbReference type="InterPro" id="IPR054156">
    <property type="entry name" value="YxaF_TetR_C"/>
</dbReference>
<protein>
    <submittedName>
        <fullName evidence="6">TetR family transcriptional regulator</fullName>
    </submittedName>
</protein>
<dbReference type="Pfam" id="PF00440">
    <property type="entry name" value="TetR_N"/>
    <property type="match status" value="1"/>
</dbReference>
<dbReference type="Proteomes" id="UP000270471">
    <property type="component" value="Unassembled WGS sequence"/>
</dbReference>
<dbReference type="OrthoDB" id="9805134at2"/>
<evidence type="ECO:0000313" key="6">
    <source>
        <dbReference type="EMBL" id="RMB84733.1"/>
    </source>
</evidence>
<evidence type="ECO:0000256" key="4">
    <source>
        <dbReference type="PROSITE-ProRule" id="PRU00335"/>
    </source>
</evidence>
<evidence type="ECO:0000313" key="7">
    <source>
        <dbReference type="Proteomes" id="UP000270471"/>
    </source>
</evidence>
<evidence type="ECO:0000259" key="5">
    <source>
        <dbReference type="PROSITE" id="PS50977"/>
    </source>
</evidence>
<sequence>MSGRKQFNVTDALDRAMRVFWECGYADTSLNALESATGLARSSLYSTFGGKDALFRQCLDRYAATYGARYEQALTTYPGEPVRAVEAYFDVVLARIADPAVPKGCLIAQSAAQSANLREEVSMRVRALLDTQRRRVRAALADSGTEPRILDELAGFVVAVQQSLAVLSCAGSSDAELRVVVRLACRTVADTLTRAEAGRPSA</sequence>
<dbReference type="SUPFAM" id="SSF48498">
    <property type="entry name" value="Tetracyclin repressor-like, C-terminal domain"/>
    <property type="match status" value="1"/>
</dbReference>
<dbReference type="Gene3D" id="1.10.10.60">
    <property type="entry name" value="Homeodomain-like"/>
    <property type="match status" value="1"/>
</dbReference>
<dbReference type="Gene3D" id="1.10.357.10">
    <property type="entry name" value="Tetracycline Repressor, domain 2"/>
    <property type="match status" value="1"/>
</dbReference>
<dbReference type="InterPro" id="IPR001647">
    <property type="entry name" value="HTH_TetR"/>
</dbReference>
<evidence type="ECO:0000256" key="3">
    <source>
        <dbReference type="ARBA" id="ARBA00023163"/>
    </source>
</evidence>
<dbReference type="GO" id="GO:0003677">
    <property type="term" value="F:DNA binding"/>
    <property type="evidence" value="ECO:0007669"/>
    <property type="project" value="UniProtKB-UniRule"/>
</dbReference>
<gene>
    <name evidence="6" type="ORF">CTZ28_16345</name>
</gene>
<evidence type="ECO:0000256" key="1">
    <source>
        <dbReference type="ARBA" id="ARBA00023015"/>
    </source>
</evidence>
<dbReference type="InterPro" id="IPR036271">
    <property type="entry name" value="Tet_transcr_reg_TetR-rel_C_sf"/>
</dbReference>
<evidence type="ECO:0000256" key="2">
    <source>
        <dbReference type="ARBA" id="ARBA00023125"/>
    </source>
</evidence>
<keyword evidence="2 4" id="KW-0238">DNA-binding</keyword>
<dbReference type="EMBL" id="PENI01000009">
    <property type="protein sequence ID" value="RMB84733.1"/>
    <property type="molecule type" value="Genomic_DNA"/>
</dbReference>
<feature type="domain" description="HTH tetR-type" evidence="5">
    <location>
        <begin position="6"/>
        <end position="66"/>
    </location>
</feature>
<dbReference type="RefSeq" id="WP_121890166.1">
    <property type="nucleotide sequence ID" value="NZ_PENI01000009.1"/>
</dbReference>
<proteinExistence type="predicted"/>
<reference evidence="6 7" key="1">
    <citation type="submission" date="2017-11" db="EMBL/GenBank/DDBJ databases">
        <title>Draft genome of actinobacteria isolated from guarana (Paullinia cupana (Mart.) Ducke.</title>
        <authorList>
            <person name="Siqueira K.A."/>
            <person name="Liotti R.G."/>
            <person name="Mendes T.A.O."/>
            <person name="Soares M.A."/>
        </authorList>
    </citation>
    <scope>NUCLEOTIDE SEQUENCE [LARGE SCALE GENOMIC DNA]</scope>
    <source>
        <strain evidence="6 7">193</strain>
    </source>
</reference>
<name>A0A3M0ID73_9ACTN</name>
<organism evidence="6 7">
    <name type="scientific">Streptomyces shenzhenensis</name>
    <dbReference type="NCBI Taxonomy" id="943815"/>
    <lineage>
        <taxon>Bacteria</taxon>
        <taxon>Bacillati</taxon>
        <taxon>Actinomycetota</taxon>
        <taxon>Actinomycetes</taxon>
        <taxon>Kitasatosporales</taxon>
        <taxon>Streptomycetaceae</taxon>
        <taxon>Streptomyces</taxon>
    </lineage>
</organism>
<keyword evidence="1" id="KW-0805">Transcription regulation</keyword>
<dbReference type="PANTHER" id="PTHR47506:SF1">
    <property type="entry name" value="HTH-TYPE TRANSCRIPTIONAL REGULATOR YJDC"/>
    <property type="match status" value="1"/>
</dbReference>
<accession>A0A3M0ID73</accession>
<keyword evidence="7" id="KW-1185">Reference proteome</keyword>
<dbReference type="PANTHER" id="PTHR47506">
    <property type="entry name" value="TRANSCRIPTIONAL REGULATORY PROTEIN"/>
    <property type="match status" value="1"/>
</dbReference>
<dbReference type="PROSITE" id="PS50977">
    <property type="entry name" value="HTH_TETR_2"/>
    <property type="match status" value="1"/>
</dbReference>
<keyword evidence="3" id="KW-0804">Transcription</keyword>
<dbReference type="InterPro" id="IPR009057">
    <property type="entry name" value="Homeodomain-like_sf"/>
</dbReference>
<dbReference type="SUPFAM" id="SSF46689">
    <property type="entry name" value="Homeodomain-like"/>
    <property type="match status" value="1"/>
</dbReference>